<dbReference type="Proteomes" id="UP001179952">
    <property type="component" value="Unassembled WGS sequence"/>
</dbReference>
<organism evidence="1 2">
    <name type="scientific">Acorus gramineus</name>
    <name type="common">Dwarf sweet flag</name>
    <dbReference type="NCBI Taxonomy" id="55184"/>
    <lineage>
        <taxon>Eukaryota</taxon>
        <taxon>Viridiplantae</taxon>
        <taxon>Streptophyta</taxon>
        <taxon>Embryophyta</taxon>
        <taxon>Tracheophyta</taxon>
        <taxon>Spermatophyta</taxon>
        <taxon>Magnoliopsida</taxon>
        <taxon>Liliopsida</taxon>
        <taxon>Acoraceae</taxon>
        <taxon>Acorus</taxon>
    </lineage>
</organism>
<dbReference type="AlphaFoldDB" id="A0AAV9BG83"/>
<reference evidence="1" key="2">
    <citation type="submission" date="2023-06" db="EMBL/GenBank/DDBJ databases">
        <authorList>
            <person name="Ma L."/>
            <person name="Liu K.-W."/>
            <person name="Li Z."/>
            <person name="Hsiao Y.-Y."/>
            <person name="Qi Y."/>
            <person name="Fu T."/>
            <person name="Tang G."/>
            <person name="Zhang D."/>
            <person name="Sun W.-H."/>
            <person name="Liu D.-K."/>
            <person name="Li Y."/>
            <person name="Chen G.-Z."/>
            <person name="Liu X.-D."/>
            <person name="Liao X.-Y."/>
            <person name="Jiang Y.-T."/>
            <person name="Yu X."/>
            <person name="Hao Y."/>
            <person name="Huang J."/>
            <person name="Zhao X.-W."/>
            <person name="Ke S."/>
            <person name="Chen Y.-Y."/>
            <person name="Wu W.-L."/>
            <person name="Hsu J.-L."/>
            <person name="Lin Y.-F."/>
            <person name="Huang M.-D."/>
            <person name="Li C.-Y."/>
            <person name="Huang L."/>
            <person name="Wang Z.-W."/>
            <person name="Zhao X."/>
            <person name="Zhong W.-Y."/>
            <person name="Peng D.-H."/>
            <person name="Ahmad S."/>
            <person name="Lan S."/>
            <person name="Zhang J.-S."/>
            <person name="Tsai W.-C."/>
            <person name="Van De Peer Y."/>
            <person name="Liu Z.-J."/>
        </authorList>
    </citation>
    <scope>NUCLEOTIDE SEQUENCE</scope>
    <source>
        <strain evidence="1">SCP</strain>
        <tissue evidence="1">Leaves</tissue>
    </source>
</reference>
<comment type="caution">
    <text evidence="1">The sequence shown here is derived from an EMBL/GenBank/DDBJ whole genome shotgun (WGS) entry which is preliminary data.</text>
</comment>
<accession>A0AAV9BG83</accession>
<evidence type="ECO:0000313" key="1">
    <source>
        <dbReference type="EMBL" id="KAK1275397.1"/>
    </source>
</evidence>
<evidence type="ECO:0000313" key="2">
    <source>
        <dbReference type="Proteomes" id="UP001179952"/>
    </source>
</evidence>
<name>A0AAV9BG83_ACOGR</name>
<gene>
    <name evidence="1" type="ORF">QJS04_geneDACA010123</name>
</gene>
<proteinExistence type="predicted"/>
<keyword evidence="2" id="KW-1185">Reference proteome</keyword>
<protein>
    <submittedName>
        <fullName evidence="1">Uncharacterized protein</fullName>
    </submittedName>
</protein>
<sequence>MEHQRVKLQLHIIKLYKSNPPLQKHRRPRYNIYNKNKDHHHHNHGFLLLSHCTPASGLNVLSCLTHSLIHCNRHSDRFMMFDGGS</sequence>
<dbReference type="EMBL" id="JAUJYN010000003">
    <property type="protein sequence ID" value="KAK1275397.1"/>
    <property type="molecule type" value="Genomic_DNA"/>
</dbReference>
<reference evidence="1" key="1">
    <citation type="journal article" date="2023" name="Nat. Commun.">
        <title>Diploid and tetraploid genomes of Acorus and the evolution of monocots.</title>
        <authorList>
            <person name="Ma L."/>
            <person name="Liu K.W."/>
            <person name="Li Z."/>
            <person name="Hsiao Y.Y."/>
            <person name="Qi Y."/>
            <person name="Fu T."/>
            <person name="Tang G.D."/>
            <person name="Zhang D."/>
            <person name="Sun W.H."/>
            <person name="Liu D.K."/>
            <person name="Li Y."/>
            <person name="Chen G.Z."/>
            <person name="Liu X.D."/>
            <person name="Liao X.Y."/>
            <person name="Jiang Y.T."/>
            <person name="Yu X."/>
            <person name="Hao Y."/>
            <person name="Huang J."/>
            <person name="Zhao X.W."/>
            <person name="Ke S."/>
            <person name="Chen Y.Y."/>
            <person name="Wu W.L."/>
            <person name="Hsu J.L."/>
            <person name="Lin Y.F."/>
            <person name="Huang M.D."/>
            <person name="Li C.Y."/>
            <person name="Huang L."/>
            <person name="Wang Z.W."/>
            <person name="Zhao X."/>
            <person name="Zhong W.Y."/>
            <person name="Peng D.H."/>
            <person name="Ahmad S."/>
            <person name="Lan S."/>
            <person name="Zhang J.S."/>
            <person name="Tsai W.C."/>
            <person name="Van de Peer Y."/>
            <person name="Liu Z.J."/>
        </authorList>
    </citation>
    <scope>NUCLEOTIDE SEQUENCE</scope>
    <source>
        <strain evidence="1">SCP</strain>
    </source>
</reference>